<sequence>MAKQEQAEKDYMMGMKYKDIASKYNVSINTVKSWKKRYNWQRGPKKRTPLSEKSAHKNESADDELTPSQELFCQLVGGQRLPLYRAYMVAFDLKNKPLESIMSSASRLGNKCKNC</sequence>
<dbReference type="AlphaFoldDB" id="A0AAW8YCW9"/>
<dbReference type="Pfam" id="PF06056">
    <property type="entry name" value="Terminase_5"/>
    <property type="match status" value="1"/>
</dbReference>
<dbReference type="RefSeq" id="WP_052017554.1">
    <property type="nucleotide sequence ID" value="NZ_CP050079.1"/>
</dbReference>
<protein>
    <submittedName>
        <fullName evidence="3">Helix-turn-helix domain-containing protein</fullName>
    </submittedName>
</protein>
<organism evidence="3 4">
    <name type="scientific">Pediococcus acidilactici</name>
    <dbReference type="NCBI Taxonomy" id="1254"/>
    <lineage>
        <taxon>Bacteria</taxon>
        <taxon>Bacillati</taxon>
        <taxon>Bacillota</taxon>
        <taxon>Bacilli</taxon>
        <taxon>Lactobacillales</taxon>
        <taxon>Lactobacillaceae</taxon>
        <taxon>Pediococcus</taxon>
        <taxon>Pediococcus acidilactici group</taxon>
    </lineage>
</organism>
<dbReference type="Proteomes" id="UP001280897">
    <property type="component" value="Unassembled WGS sequence"/>
</dbReference>
<evidence type="ECO:0000313" key="3">
    <source>
        <dbReference type="EMBL" id="MDV2620302.1"/>
    </source>
</evidence>
<dbReference type="Gene3D" id="1.10.10.60">
    <property type="entry name" value="Homeodomain-like"/>
    <property type="match status" value="1"/>
</dbReference>
<evidence type="ECO:0000256" key="1">
    <source>
        <dbReference type="SAM" id="MobiDB-lite"/>
    </source>
</evidence>
<accession>A0AAW8YCW9</accession>
<reference evidence="3" key="1">
    <citation type="journal article" date="2023" name="PeerJ">
        <title>Selection and evaluation of lactic acid bacteria from chicken feces in Thailand as potential probiotics.</title>
        <authorList>
            <person name="Khurajog B."/>
            <person name="Disastra Y."/>
            <person name="Lawwyne L.D."/>
            <person name="Sirichokchatchawan W."/>
            <person name="Niyomtham W."/>
            <person name="Yindee J."/>
            <person name="Hampson D.J."/>
            <person name="Prapasarakul N."/>
        </authorList>
    </citation>
    <scope>NUCLEOTIDE SEQUENCE</scope>
    <source>
        <strain evidence="3">BF9</strain>
    </source>
</reference>
<dbReference type="EMBL" id="JAWJAV010000001">
    <property type="protein sequence ID" value="MDV2620302.1"/>
    <property type="molecule type" value="Genomic_DNA"/>
</dbReference>
<feature type="compositionally biased region" description="Basic and acidic residues" evidence="1">
    <location>
        <begin position="49"/>
        <end position="60"/>
    </location>
</feature>
<proteinExistence type="predicted"/>
<evidence type="ECO:0000313" key="4">
    <source>
        <dbReference type="Proteomes" id="UP001280897"/>
    </source>
</evidence>
<name>A0AAW8YCW9_PEDAC</name>
<feature type="domain" description="Terminase ATPase subunit N-terminal" evidence="2">
    <location>
        <begin position="6"/>
        <end position="42"/>
    </location>
</feature>
<dbReference type="GeneID" id="71771704"/>
<reference evidence="3" key="2">
    <citation type="submission" date="2023-10" db="EMBL/GenBank/DDBJ databases">
        <authorList>
            <person name="Khurajog B."/>
        </authorList>
    </citation>
    <scope>NUCLEOTIDE SEQUENCE</scope>
    <source>
        <strain evidence="3">BF9</strain>
    </source>
</reference>
<dbReference type="InterPro" id="IPR010332">
    <property type="entry name" value="ATPase_terminase-su_N"/>
</dbReference>
<comment type="caution">
    <text evidence="3">The sequence shown here is derived from an EMBL/GenBank/DDBJ whole genome shotgun (WGS) entry which is preliminary data.</text>
</comment>
<gene>
    <name evidence="3" type="ORF">R0G89_00940</name>
</gene>
<feature type="region of interest" description="Disordered" evidence="1">
    <location>
        <begin position="39"/>
        <end position="63"/>
    </location>
</feature>
<evidence type="ECO:0000259" key="2">
    <source>
        <dbReference type="Pfam" id="PF06056"/>
    </source>
</evidence>
<feature type="compositionally biased region" description="Basic residues" evidence="1">
    <location>
        <begin position="39"/>
        <end position="48"/>
    </location>
</feature>